<dbReference type="Proteomes" id="UP000824988">
    <property type="component" value="Chromosome"/>
</dbReference>
<dbReference type="Pfam" id="PF16861">
    <property type="entry name" value="Carbam_trans_C"/>
    <property type="match status" value="1"/>
</dbReference>
<dbReference type="InterPro" id="IPR051338">
    <property type="entry name" value="NodU/CmcH_Carbamoyltrnsfr"/>
</dbReference>
<evidence type="ECO:0000259" key="1">
    <source>
        <dbReference type="Pfam" id="PF02543"/>
    </source>
</evidence>
<dbReference type="InterPro" id="IPR031730">
    <property type="entry name" value="Carbam_trans_C"/>
</dbReference>
<dbReference type="Pfam" id="PF02543">
    <property type="entry name" value="Carbam_trans_N"/>
    <property type="match status" value="1"/>
</dbReference>
<reference evidence="3" key="1">
    <citation type="submission" date="2019-06" db="EMBL/GenBank/DDBJ databases">
        <title>Complete genome sequence of Methylogaea oryzae strain JCM16910.</title>
        <authorList>
            <person name="Asakawa S."/>
        </authorList>
    </citation>
    <scope>NUCLEOTIDE SEQUENCE</scope>
    <source>
        <strain evidence="3">E10</strain>
    </source>
</reference>
<dbReference type="PANTHER" id="PTHR34847">
    <property type="entry name" value="NODULATION PROTEIN U"/>
    <property type="match status" value="1"/>
</dbReference>
<evidence type="ECO:0000313" key="4">
    <source>
        <dbReference type="Proteomes" id="UP000824988"/>
    </source>
</evidence>
<dbReference type="CDD" id="cd24033">
    <property type="entry name" value="ASKHA_NBD_NodU_CmcH-like_N"/>
    <property type="match status" value="1"/>
</dbReference>
<dbReference type="RefSeq" id="WP_221048718.1">
    <property type="nucleotide sequence ID" value="NZ_AP019782.1"/>
</dbReference>
<sequence>MTQRYYLGLCVTYHDPALAIVGPDGAVLYAEATERPLQYKRALNCEPDNLYLLPRLLRRYCPDAEELVVAFNWRRQRPLYERLMGLLGYFSARGLLRPDFKRLLAFMDTPSLHHMLACNGNALRRAGVNLARVVPRAFPGVKLSFRHYDHHLCHAAMACYGSPYPEAGCLVVDSYGENGSMGWYRYQGGRVRPLYLSRGVESHGFFYMKLTELCGFDWMAGEEWKVMGLAPYGQLDEDIYRLLDGMVRREGLKLQHVRAGFFAALERLENYRRAADAPPLAAANLAHTGQRFFADVLSEGLGHFHSLAGSANLALGGGCALNSSYNGRILERTPFQSLYVPPAPADDGTALGAAWLALRDDKPDAPLPMAPVSPYLGSTLSEDGIANLARHSGLSLRHLPGSIAVTVAQILAQGRIVGWIQGRAEFGPRALGNRSLLADPRPADMAERLNAVVKYRESYRPFAPSILHEHGPDWFEHYQESPYMERTLRFKPEVRQRVPAVVHVDGTGRLQTVKREWNPLLHELLSHFHGLTGVPLLLNTSYNVMGKPMAHSVEDALAVFLTAGVDALALGDYLLLKPELADLSL</sequence>
<dbReference type="EMBL" id="AP019782">
    <property type="protein sequence ID" value="BBL70919.1"/>
    <property type="molecule type" value="Genomic_DNA"/>
</dbReference>
<protein>
    <recommendedName>
        <fullName evidence="5">Carbamoyltransferase</fullName>
    </recommendedName>
</protein>
<feature type="domain" description="Carbamoyltransferase" evidence="1">
    <location>
        <begin position="146"/>
        <end position="354"/>
    </location>
</feature>
<dbReference type="GO" id="GO:0003824">
    <property type="term" value="F:catalytic activity"/>
    <property type="evidence" value="ECO:0007669"/>
    <property type="project" value="InterPro"/>
</dbReference>
<evidence type="ECO:0008006" key="5">
    <source>
        <dbReference type="Google" id="ProtNLM"/>
    </source>
</evidence>
<dbReference type="PANTHER" id="PTHR34847:SF1">
    <property type="entry name" value="NODULATION PROTEIN U"/>
    <property type="match status" value="1"/>
</dbReference>
<evidence type="ECO:0000259" key="2">
    <source>
        <dbReference type="Pfam" id="PF16861"/>
    </source>
</evidence>
<organism evidence="3 4">
    <name type="scientific">Methylogaea oryzae</name>
    <dbReference type="NCBI Taxonomy" id="1295382"/>
    <lineage>
        <taxon>Bacteria</taxon>
        <taxon>Pseudomonadati</taxon>
        <taxon>Pseudomonadota</taxon>
        <taxon>Gammaproteobacteria</taxon>
        <taxon>Methylococcales</taxon>
        <taxon>Methylococcaceae</taxon>
        <taxon>Methylogaea</taxon>
    </lineage>
</organism>
<evidence type="ECO:0000313" key="3">
    <source>
        <dbReference type="EMBL" id="BBL70919.1"/>
    </source>
</evidence>
<gene>
    <name evidence="3" type="ORF">MoryE10_15250</name>
</gene>
<feature type="domain" description="Carbamoyltransferase C-terminal" evidence="2">
    <location>
        <begin position="408"/>
        <end position="576"/>
    </location>
</feature>
<name>A0A8D5AJL3_9GAMM</name>
<dbReference type="AlphaFoldDB" id="A0A8D5AJL3"/>
<dbReference type="InterPro" id="IPR003696">
    <property type="entry name" value="Carbtransf_dom"/>
</dbReference>
<keyword evidence="4" id="KW-1185">Reference proteome</keyword>
<proteinExistence type="predicted"/>
<dbReference type="KEGG" id="moz:MoryE10_15250"/>
<accession>A0A8D5AJL3</accession>